<sequence length="97" mass="11076">MNSSKIFNMNLFPHYLGISLMLFMLLVFSLMSISIFSDNCTDGYGQYDSMEDCESSKEKILNTMYTVVTITQIGLIIFCMLTIICLIESSEEKEDVK</sequence>
<name>A0A514K5D6_9VIRU</name>
<keyword evidence="1" id="KW-0472">Membrane</keyword>
<accession>A0A514K5D6</accession>
<keyword evidence="1" id="KW-1133">Transmembrane helix</keyword>
<feature type="transmembrane region" description="Helical" evidence="1">
    <location>
        <begin position="64"/>
        <end position="87"/>
    </location>
</feature>
<proteinExistence type="predicted"/>
<keyword evidence="1" id="KW-0812">Transmembrane</keyword>
<feature type="transmembrane region" description="Helical" evidence="1">
    <location>
        <begin position="12"/>
        <end position="36"/>
    </location>
</feature>
<dbReference type="EMBL" id="MK570059">
    <property type="protein sequence ID" value="QDI74108.1"/>
    <property type="molecule type" value="Genomic_DNA"/>
</dbReference>
<organism evidence="2">
    <name type="scientific">Nitrosopumilus spindle-shaped virus</name>
    <dbReference type="NCBI Taxonomy" id="2508184"/>
    <lineage>
        <taxon>Viruses</taxon>
        <taxon>Viruses incertae sedis</taxon>
        <taxon>Thaspiviridae</taxon>
        <taxon>Nitmarvirus</taxon>
        <taxon>Nitmarvirus maris</taxon>
        <taxon>Nitmarvirus NSV1</taxon>
    </lineage>
</organism>
<reference evidence="2" key="1">
    <citation type="submission" date="2019-02" db="EMBL/GenBank/DDBJ databases">
        <title>Spindle-shaped viruses infect a marine ammonia-oxidizing thaumarchaeon.</title>
        <authorList>
            <person name="Kim J.-G."/>
            <person name="Kim S.-J."/>
            <person name="Rhee S.-K."/>
        </authorList>
    </citation>
    <scope>NUCLEOTIDE SEQUENCE [LARGE SCALE GENOMIC DNA]</scope>
    <source>
        <strain evidence="2">NSV7</strain>
    </source>
</reference>
<evidence type="ECO:0000313" key="2">
    <source>
        <dbReference type="EMBL" id="QDI74108.1"/>
    </source>
</evidence>
<protein>
    <submittedName>
        <fullName evidence="2">Uncharacterized protein</fullName>
    </submittedName>
</protein>
<evidence type="ECO:0000256" key="1">
    <source>
        <dbReference type="SAM" id="Phobius"/>
    </source>
</evidence>